<protein>
    <submittedName>
        <fullName evidence="3">Uncharacterized protein</fullName>
    </submittedName>
</protein>
<accession>A0ABQ5C175</accession>
<organism evidence="3 4">
    <name type="scientific">Tanacetum coccineum</name>
    <dbReference type="NCBI Taxonomy" id="301880"/>
    <lineage>
        <taxon>Eukaryota</taxon>
        <taxon>Viridiplantae</taxon>
        <taxon>Streptophyta</taxon>
        <taxon>Embryophyta</taxon>
        <taxon>Tracheophyta</taxon>
        <taxon>Spermatophyta</taxon>
        <taxon>Magnoliopsida</taxon>
        <taxon>eudicotyledons</taxon>
        <taxon>Gunneridae</taxon>
        <taxon>Pentapetalae</taxon>
        <taxon>asterids</taxon>
        <taxon>campanulids</taxon>
        <taxon>Asterales</taxon>
        <taxon>Asteraceae</taxon>
        <taxon>Asteroideae</taxon>
        <taxon>Anthemideae</taxon>
        <taxon>Anthemidinae</taxon>
        <taxon>Tanacetum</taxon>
    </lineage>
</organism>
<sequence>MHNNIRQLGSQDRPPMLGPGRYTQGIRVLQPDTKTKENKLYLSKLKREAIFLICLVLGMKFTQRVDACTQLRDVTAIERLQQGIVERTRCKDQSISGNWEFTSRDRESMEEHETEIPHQVALTARDFGHYAKELQERKSVVKDYAVSQGEYDDCANKLNKLHGKRFGCLTAESSSTENAIGTVTYPESSHILLMIIMLIGNATEWSFERAALANLIANLTLDIEENKTILKQLKKANASLTQELKECKTNLDESSRALGRLSKHQGYVFDPL</sequence>
<comment type="caution">
    <text evidence="3">The sequence shown here is derived from an EMBL/GenBank/DDBJ whole genome shotgun (WGS) entry which is preliminary data.</text>
</comment>
<keyword evidence="1" id="KW-0175">Coiled coil</keyword>
<feature type="compositionally biased region" description="Polar residues" evidence="2">
    <location>
        <begin position="1"/>
        <end position="10"/>
    </location>
</feature>
<evidence type="ECO:0000313" key="3">
    <source>
        <dbReference type="EMBL" id="GJT20269.1"/>
    </source>
</evidence>
<name>A0ABQ5C175_9ASTR</name>
<evidence type="ECO:0000256" key="2">
    <source>
        <dbReference type="SAM" id="MobiDB-lite"/>
    </source>
</evidence>
<dbReference type="EMBL" id="BQNB010013788">
    <property type="protein sequence ID" value="GJT20269.1"/>
    <property type="molecule type" value="Genomic_DNA"/>
</dbReference>
<feature type="region of interest" description="Disordered" evidence="2">
    <location>
        <begin position="1"/>
        <end position="23"/>
    </location>
</feature>
<evidence type="ECO:0000313" key="4">
    <source>
        <dbReference type="Proteomes" id="UP001151760"/>
    </source>
</evidence>
<gene>
    <name evidence="3" type="ORF">Tco_0890206</name>
</gene>
<feature type="coiled-coil region" evidence="1">
    <location>
        <begin position="216"/>
        <end position="257"/>
    </location>
</feature>
<dbReference type="Proteomes" id="UP001151760">
    <property type="component" value="Unassembled WGS sequence"/>
</dbReference>
<evidence type="ECO:0000256" key="1">
    <source>
        <dbReference type="SAM" id="Coils"/>
    </source>
</evidence>
<reference evidence="3" key="2">
    <citation type="submission" date="2022-01" db="EMBL/GenBank/DDBJ databases">
        <authorList>
            <person name="Yamashiro T."/>
            <person name="Shiraishi A."/>
            <person name="Satake H."/>
            <person name="Nakayama K."/>
        </authorList>
    </citation>
    <scope>NUCLEOTIDE SEQUENCE</scope>
</reference>
<proteinExistence type="predicted"/>
<keyword evidence="4" id="KW-1185">Reference proteome</keyword>
<reference evidence="3" key="1">
    <citation type="journal article" date="2022" name="Int. J. Mol. Sci.">
        <title>Draft Genome of Tanacetum Coccineum: Genomic Comparison of Closely Related Tanacetum-Family Plants.</title>
        <authorList>
            <person name="Yamashiro T."/>
            <person name="Shiraishi A."/>
            <person name="Nakayama K."/>
            <person name="Satake H."/>
        </authorList>
    </citation>
    <scope>NUCLEOTIDE SEQUENCE</scope>
</reference>